<dbReference type="AlphaFoldDB" id="A0AA41YB10"/>
<reference evidence="1" key="1">
    <citation type="submission" date="2022-10" db="EMBL/GenBank/DDBJ databases">
        <title>Gaoshiqiia sediminis gen. nov., sp. nov., isolated from coastal sediment.</title>
        <authorList>
            <person name="Yu W.X."/>
            <person name="Mu D.S."/>
            <person name="Du J.Z."/>
            <person name="Liang Y.Q."/>
        </authorList>
    </citation>
    <scope>NUCLEOTIDE SEQUENCE</scope>
    <source>
        <strain evidence="1">A06</strain>
    </source>
</reference>
<dbReference type="SUPFAM" id="SSF81593">
    <property type="entry name" value="Nucleotidyltransferase substrate binding subunit/domain"/>
    <property type="match status" value="1"/>
</dbReference>
<evidence type="ECO:0000313" key="2">
    <source>
        <dbReference type="Proteomes" id="UP001163821"/>
    </source>
</evidence>
<dbReference type="Gene3D" id="1.20.120.330">
    <property type="entry name" value="Nucleotidyltransferases domain 2"/>
    <property type="match status" value="1"/>
</dbReference>
<gene>
    <name evidence="1" type="ORF">N2K84_20070</name>
</gene>
<proteinExistence type="predicted"/>
<name>A0AA41YB10_9BACT</name>
<sequence>MSKINQDTLVCLLQEEIGQLERSVITLEMSMRKCGQIPRKEHYTFEEMESFDSLTSKFGRTSDLYTKKVLRTVWMLLHEPFVPFIDLLNKAEKMGLIGSADQLIDIRDLRNQITHEYIPEAITDLVPEVLELGELLLQNIRSTHHFIEQRAWHKSG</sequence>
<accession>A0AA41YB10</accession>
<organism evidence="1 2">
    <name type="scientific">Gaoshiqia sediminis</name>
    <dbReference type="NCBI Taxonomy" id="2986998"/>
    <lineage>
        <taxon>Bacteria</taxon>
        <taxon>Pseudomonadati</taxon>
        <taxon>Bacteroidota</taxon>
        <taxon>Bacteroidia</taxon>
        <taxon>Marinilabiliales</taxon>
        <taxon>Prolixibacteraceae</taxon>
        <taxon>Gaoshiqia</taxon>
    </lineage>
</organism>
<dbReference type="RefSeq" id="WP_282593621.1">
    <property type="nucleotide sequence ID" value="NZ_JAPAAF010000090.1"/>
</dbReference>
<dbReference type="EMBL" id="JAPAAF010000090">
    <property type="protein sequence ID" value="MCW0485036.1"/>
    <property type="molecule type" value="Genomic_DNA"/>
</dbReference>
<evidence type="ECO:0000313" key="1">
    <source>
        <dbReference type="EMBL" id="MCW0485036.1"/>
    </source>
</evidence>
<keyword evidence="2" id="KW-1185">Reference proteome</keyword>
<protein>
    <submittedName>
        <fullName evidence="1">Uncharacterized protein</fullName>
    </submittedName>
</protein>
<comment type="caution">
    <text evidence="1">The sequence shown here is derived from an EMBL/GenBank/DDBJ whole genome shotgun (WGS) entry which is preliminary data.</text>
</comment>
<dbReference type="Proteomes" id="UP001163821">
    <property type="component" value="Unassembled WGS sequence"/>
</dbReference>